<evidence type="ECO:0000256" key="2">
    <source>
        <dbReference type="ARBA" id="ARBA00022723"/>
    </source>
</evidence>
<organism evidence="10 11">
    <name type="scientific">Zosterops borbonicus</name>
    <dbReference type="NCBI Taxonomy" id="364589"/>
    <lineage>
        <taxon>Eukaryota</taxon>
        <taxon>Metazoa</taxon>
        <taxon>Chordata</taxon>
        <taxon>Craniata</taxon>
        <taxon>Vertebrata</taxon>
        <taxon>Euteleostomi</taxon>
        <taxon>Archelosauria</taxon>
        <taxon>Archosauria</taxon>
        <taxon>Dinosauria</taxon>
        <taxon>Saurischia</taxon>
        <taxon>Theropoda</taxon>
        <taxon>Coelurosauria</taxon>
        <taxon>Aves</taxon>
        <taxon>Neognathae</taxon>
        <taxon>Neoaves</taxon>
        <taxon>Telluraves</taxon>
        <taxon>Australaves</taxon>
        <taxon>Passeriformes</taxon>
        <taxon>Sylvioidea</taxon>
        <taxon>Zosteropidae</taxon>
        <taxon>Zosterops</taxon>
    </lineage>
</organism>
<dbReference type="Pfam" id="PF13864">
    <property type="entry name" value="Enkurin"/>
    <property type="match status" value="1"/>
</dbReference>
<dbReference type="PANTHER" id="PTHR43340:SF5">
    <property type="entry name" value="PHOSPHORIBOSYLTRANSFERASE DOMAIN-CONTAINING PROTEIN 1"/>
    <property type="match status" value="1"/>
</dbReference>
<comment type="caution">
    <text evidence="10">The sequence shown here is derived from an EMBL/GenBank/DDBJ whole genome shotgun (WGS) entry which is preliminary data.</text>
</comment>
<feature type="coiled-coil region" evidence="6">
    <location>
        <begin position="159"/>
        <end position="191"/>
    </location>
</feature>
<accession>A0A8K1GV57</accession>
<keyword evidence="11" id="KW-1185">Reference proteome</keyword>
<dbReference type="GO" id="GO:0000166">
    <property type="term" value="F:nucleotide binding"/>
    <property type="evidence" value="ECO:0007669"/>
    <property type="project" value="UniProtKB-KW"/>
</dbReference>
<feature type="domain" description="Phosphoribosyltransferase" evidence="8">
    <location>
        <begin position="227"/>
        <end position="381"/>
    </location>
</feature>
<dbReference type="InterPro" id="IPR000836">
    <property type="entry name" value="PRTase_dom"/>
</dbReference>
<evidence type="ECO:0000256" key="5">
    <source>
        <dbReference type="ARBA" id="ARBA00071775"/>
    </source>
</evidence>
<evidence type="ECO:0000256" key="1">
    <source>
        <dbReference type="ARBA" id="ARBA00008391"/>
    </source>
</evidence>
<feature type="domain" description="Enkurin" evidence="9">
    <location>
        <begin position="149"/>
        <end position="195"/>
    </location>
</feature>
<dbReference type="CDD" id="cd06223">
    <property type="entry name" value="PRTases_typeI"/>
    <property type="match status" value="1"/>
</dbReference>
<dbReference type="EMBL" id="SWJQ01000036">
    <property type="protein sequence ID" value="TRZ24928.1"/>
    <property type="molecule type" value="Genomic_DNA"/>
</dbReference>
<evidence type="ECO:0000256" key="6">
    <source>
        <dbReference type="SAM" id="Coils"/>
    </source>
</evidence>
<dbReference type="PANTHER" id="PTHR43340">
    <property type="entry name" value="HYPOXANTHINE-GUANINE PHOSPHORIBOSYLTRANSFERASE"/>
    <property type="match status" value="1"/>
</dbReference>
<dbReference type="OrthoDB" id="9449045at2759"/>
<dbReference type="FunFam" id="3.40.50.2020:FF:000038">
    <property type="entry name" value="Hypoxanthine phosphoribosyltransferase"/>
    <property type="match status" value="1"/>
</dbReference>
<proteinExistence type="inferred from homology"/>
<name>A0A8K1GV57_9PASS</name>
<evidence type="ECO:0000313" key="11">
    <source>
        <dbReference type="Proteomes" id="UP000796761"/>
    </source>
</evidence>
<protein>
    <recommendedName>
        <fullName evidence="5">Phosphoribosyltransferase domain-containing protein 1</fullName>
    </recommendedName>
</protein>
<sequence length="508" mass="57979">MATESAREGACGCPPRPEQPGGPGGCTSKDRELVKHEAEKNKSQWKTMGPAKVAVPSPNDFLQKQPKEPKLAPKKKEQDVKRLLPLLPPRTYHPVIHIKKNFIHKNAVAVITGEPKKPRHFCVDTRHGDKYLLEPSGLFPKYIKKKNYGAIPKCVTRRKEEMKREEEEYQASVLEQLKKKAMKALSEEERTNILKISDNWPGYSLDLFTYPQHYYGDLEYVLIPHGIIVDRTERLAKDIMQDIGDNDIVVLCVLKGGYKFCADLVEHIKNLSRNSERFISMKVDFVRLKSYHNDQSMQEMQIIGGDDLSKLTGKNVLIVEDIVGTGRTMKVLLNNIEKYKPKMIKVASLLVKRTSQPDGYRPDYYGFEIPDLFVVGYALDYNEHFRDLNGFSGPPCTETAAKVKHRHRSDGLSEFYVACPFSQREFITHSSKQSFSYQNVLNWSAGENEPLQDTVDPKLEDIMVLTLKEAAEEFHPFLFDENGKVFLNASDCYGFSSNDTLHRLTCLD</sequence>
<keyword evidence="4" id="KW-0460">Magnesium</keyword>
<dbReference type="SUPFAM" id="SSF53271">
    <property type="entry name" value="PRTase-like"/>
    <property type="match status" value="1"/>
</dbReference>
<dbReference type="InterPro" id="IPR029057">
    <property type="entry name" value="PRTase-like"/>
</dbReference>
<evidence type="ECO:0000256" key="3">
    <source>
        <dbReference type="ARBA" id="ARBA00022741"/>
    </source>
</evidence>
<reference evidence="10" key="1">
    <citation type="submission" date="2019-04" db="EMBL/GenBank/DDBJ databases">
        <title>Genome assembly of Zosterops borbonicus 15179.</title>
        <authorList>
            <person name="Leroy T."/>
            <person name="Anselmetti Y."/>
            <person name="Tilak M.-K."/>
            <person name="Nabholz B."/>
        </authorList>
    </citation>
    <scope>NUCLEOTIDE SEQUENCE</scope>
    <source>
        <strain evidence="10">HGM_15179</strain>
        <tissue evidence="10">Muscle</tissue>
    </source>
</reference>
<gene>
    <name evidence="10" type="ORF">HGM15179_002149</name>
</gene>
<dbReference type="GO" id="GO:0005829">
    <property type="term" value="C:cytosol"/>
    <property type="evidence" value="ECO:0007669"/>
    <property type="project" value="TreeGrafter"/>
</dbReference>
<evidence type="ECO:0000313" key="10">
    <source>
        <dbReference type="EMBL" id="TRZ24928.1"/>
    </source>
</evidence>
<keyword evidence="2" id="KW-0479">Metal-binding</keyword>
<dbReference type="GO" id="GO:0006166">
    <property type="term" value="P:purine ribonucleoside salvage"/>
    <property type="evidence" value="ECO:0007669"/>
    <property type="project" value="InterPro"/>
</dbReference>
<dbReference type="GO" id="GO:0004422">
    <property type="term" value="F:hypoxanthine phosphoribosyltransferase activity"/>
    <property type="evidence" value="ECO:0007669"/>
    <property type="project" value="InterPro"/>
</dbReference>
<dbReference type="Proteomes" id="UP000796761">
    <property type="component" value="Unassembled WGS sequence"/>
</dbReference>
<dbReference type="InterPro" id="IPR050408">
    <property type="entry name" value="HGPRT"/>
</dbReference>
<feature type="compositionally biased region" description="Basic and acidic residues" evidence="7">
    <location>
        <begin position="65"/>
        <end position="77"/>
    </location>
</feature>
<dbReference type="Pfam" id="PF00156">
    <property type="entry name" value="Pribosyltran"/>
    <property type="match status" value="1"/>
</dbReference>
<evidence type="ECO:0000256" key="7">
    <source>
        <dbReference type="SAM" id="MobiDB-lite"/>
    </source>
</evidence>
<dbReference type="AlphaFoldDB" id="A0A8K1GV57"/>
<dbReference type="GO" id="GO:0046872">
    <property type="term" value="F:metal ion binding"/>
    <property type="evidence" value="ECO:0007669"/>
    <property type="project" value="UniProtKB-KW"/>
</dbReference>
<dbReference type="NCBIfam" id="TIGR01203">
    <property type="entry name" value="HGPRTase"/>
    <property type="match status" value="1"/>
</dbReference>
<keyword evidence="3" id="KW-0547">Nucleotide-binding</keyword>
<comment type="similarity">
    <text evidence="1">Belongs to the purine/pyrimidine phosphoribosyltransferase family.</text>
</comment>
<keyword evidence="6" id="KW-0175">Coiled coil</keyword>
<dbReference type="InterPro" id="IPR005904">
    <property type="entry name" value="Hxn_phspho_trans"/>
</dbReference>
<dbReference type="InterPro" id="IPR027012">
    <property type="entry name" value="Enkurin_dom"/>
</dbReference>
<evidence type="ECO:0000259" key="9">
    <source>
        <dbReference type="Pfam" id="PF13864"/>
    </source>
</evidence>
<dbReference type="Gene3D" id="3.40.50.2020">
    <property type="match status" value="1"/>
</dbReference>
<feature type="region of interest" description="Disordered" evidence="7">
    <location>
        <begin position="1"/>
        <end position="77"/>
    </location>
</feature>
<feature type="compositionally biased region" description="Basic and acidic residues" evidence="7">
    <location>
        <begin position="28"/>
        <end position="42"/>
    </location>
</feature>
<evidence type="ECO:0000259" key="8">
    <source>
        <dbReference type="Pfam" id="PF00156"/>
    </source>
</evidence>
<evidence type="ECO:0000256" key="4">
    <source>
        <dbReference type="ARBA" id="ARBA00022842"/>
    </source>
</evidence>